<dbReference type="Proteomes" id="UP001446871">
    <property type="component" value="Unassembled WGS sequence"/>
</dbReference>
<protein>
    <submittedName>
        <fullName evidence="2">ARS binding protein 2</fullName>
    </submittedName>
</protein>
<feature type="compositionally biased region" description="Low complexity" evidence="1">
    <location>
        <begin position="367"/>
        <end position="385"/>
    </location>
</feature>
<keyword evidence="3" id="KW-1185">Reference proteome</keyword>
<feature type="compositionally biased region" description="Low complexity" evidence="1">
    <location>
        <begin position="199"/>
        <end position="211"/>
    </location>
</feature>
<comment type="caution">
    <text evidence="2">The sequence shown here is derived from an EMBL/GenBank/DDBJ whole genome shotgun (WGS) entry which is preliminary data.</text>
</comment>
<reference evidence="2 3" key="1">
    <citation type="submission" date="2023-01" db="EMBL/GenBank/DDBJ databases">
        <title>Analysis of 21 Apiospora genomes using comparative genomics revels a genus with tremendous synthesis potential of carbohydrate active enzymes and secondary metabolites.</title>
        <authorList>
            <person name="Sorensen T."/>
        </authorList>
    </citation>
    <scope>NUCLEOTIDE SEQUENCE [LARGE SCALE GENOMIC DNA]</scope>
    <source>
        <strain evidence="2 3">CBS 83171</strain>
    </source>
</reference>
<evidence type="ECO:0000256" key="1">
    <source>
        <dbReference type="SAM" id="MobiDB-lite"/>
    </source>
</evidence>
<accession>A0ABR1W268</accession>
<dbReference type="PANTHER" id="PTHR42048:SF1">
    <property type="entry name" value="ARS-BINDING PROTEIN 2"/>
    <property type="match status" value="1"/>
</dbReference>
<organism evidence="2 3">
    <name type="scientific">Apiospora saccharicola</name>
    <dbReference type="NCBI Taxonomy" id="335842"/>
    <lineage>
        <taxon>Eukaryota</taxon>
        <taxon>Fungi</taxon>
        <taxon>Dikarya</taxon>
        <taxon>Ascomycota</taxon>
        <taxon>Pezizomycotina</taxon>
        <taxon>Sordariomycetes</taxon>
        <taxon>Xylariomycetidae</taxon>
        <taxon>Amphisphaeriales</taxon>
        <taxon>Apiosporaceae</taxon>
        <taxon>Apiospora</taxon>
    </lineage>
</organism>
<dbReference type="InterPro" id="IPR018562">
    <property type="entry name" value="ARS-binding_2"/>
</dbReference>
<feature type="region of interest" description="Disordered" evidence="1">
    <location>
        <begin position="181"/>
        <end position="225"/>
    </location>
</feature>
<feature type="region of interest" description="Disordered" evidence="1">
    <location>
        <begin position="365"/>
        <end position="401"/>
    </location>
</feature>
<feature type="region of interest" description="Disordered" evidence="1">
    <location>
        <begin position="301"/>
        <end position="339"/>
    </location>
</feature>
<name>A0ABR1W268_9PEZI</name>
<dbReference type="PANTHER" id="PTHR42048">
    <property type="entry name" value="ARS-BINDING PROTEIN 2"/>
    <property type="match status" value="1"/>
</dbReference>
<sequence>MNTSHPTTPSTVTIVSPRAVGTRPALPDKRVTETTIEDAYVSFILHCNPAVPLETDTGALRESFRAPPKSDGKTFSTYNLYELISQLETKELKTWAELALRLGVTPPDQDKGQSSQKIQQYAVRLKRWMHSMHLDAFFDYLIGRSEHVYWTQIPTDPDPICEGGRDNVAAEDDMALRALLPQIRPRRGRRKPEDDLNKSPSQRPRLSPPLSGETRATEPWTAHPDGARTFMFPPPDQLRSSILPGPNSTWTNDVSQTPLSAYPQSAMTPVNGKFWAEEPRSALTPSRAKLLSRRHGAKVVSSAWRSGGAGTGGKTRGRPPINRANDCSPPATADVSRSSQGLMVDNGIPESTQSAITPTIVFPQQHAPTSAPAPTSASAPTSVPTDSIPSQASRTARPGRLSLQVPERVGGSVRLATPPPPVFGDGIHGQNNGNGTTRTLEGETIWPTVGIPARPDGVATTPSVDSHAVKKPPIVYESPGGERENIALVESWFVSDVIIADWYDANDNRIASCGVDEALALAKHIINGMAKEAPSPEVFLLNLSAIMGGCLLRSKSRPSIKRLETGPDHNRYLCRWYIQYGTLVSEYALDETLPHNTWQKERRHGDKISGQVSTVESEENTAEFWKQKYQELLYQQRANIDQVTDLRVKVFEAVKKGSAA</sequence>
<dbReference type="EMBL" id="JAQQWM010000002">
    <property type="protein sequence ID" value="KAK8077579.1"/>
    <property type="molecule type" value="Genomic_DNA"/>
</dbReference>
<evidence type="ECO:0000313" key="2">
    <source>
        <dbReference type="EMBL" id="KAK8077579.1"/>
    </source>
</evidence>
<evidence type="ECO:0000313" key="3">
    <source>
        <dbReference type="Proteomes" id="UP001446871"/>
    </source>
</evidence>
<dbReference type="Pfam" id="PF09441">
    <property type="entry name" value="Abp2"/>
    <property type="match status" value="1"/>
</dbReference>
<proteinExistence type="predicted"/>
<gene>
    <name evidence="2" type="ORF">PG996_003749</name>
</gene>